<dbReference type="AlphaFoldDB" id="S8FEY1"/>
<dbReference type="HOGENOM" id="CLU_2775960_0_0_1"/>
<dbReference type="EMBL" id="KE504181">
    <property type="protein sequence ID" value="EPS96969.1"/>
    <property type="molecule type" value="Genomic_DNA"/>
</dbReference>
<protein>
    <submittedName>
        <fullName evidence="1">Uncharacterized protein</fullName>
    </submittedName>
</protein>
<reference evidence="1 2" key="1">
    <citation type="journal article" date="2012" name="Science">
        <title>The Paleozoic origin of enzymatic lignin decomposition reconstructed from 31 fungal genomes.</title>
        <authorList>
            <person name="Floudas D."/>
            <person name="Binder M."/>
            <person name="Riley R."/>
            <person name="Barry K."/>
            <person name="Blanchette R.A."/>
            <person name="Henrissat B."/>
            <person name="Martinez A.T."/>
            <person name="Otillar R."/>
            <person name="Spatafora J.W."/>
            <person name="Yadav J.S."/>
            <person name="Aerts A."/>
            <person name="Benoit I."/>
            <person name="Boyd A."/>
            <person name="Carlson A."/>
            <person name="Copeland A."/>
            <person name="Coutinho P.M."/>
            <person name="de Vries R.P."/>
            <person name="Ferreira P."/>
            <person name="Findley K."/>
            <person name="Foster B."/>
            <person name="Gaskell J."/>
            <person name="Glotzer D."/>
            <person name="Gorecki P."/>
            <person name="Heitman J."/>
            <person name="Hesse C."/>
            <person name="Hori C."/>
            <person name="Igarashi K."/>
            <person name="Jurgens J.A."/>
            <person name="Kallen N."/>
            <person name="Kersten P."/>
            <person name="Kohler A."/>
            <person name="Kuees U."/>
            <person name="Kumar T.K.A."/>
            <person name="Kuo A."/>
            <person name="LaButti K."/>
            <person name="Larrondo L.F."/>
            <person name="Lindquist E."/>
            <person name="Ling A."/>
            <person name="Lombard V."/>
            <person name="Lucas S."/>
            <person name="Lundell T."/>
            <person name="Martin R."/>
            <person name="McLaughlin D.J."/>
            <person name="Morgenstern I."/>
            <person name="Morin E."/>
            <person name="Murat C."/>
            <person name="Nagy L.G."/>
            <person name="Nolan M."/>
            <person name="Ohm R.A."/>
            <person name="Patyshakuliyeva A."/>
            <person name="Rokas A."/>
            <person name="Ruiz-Duenas F.J."/>
            <person name="Sabat G."/>
            <person name="Salamov A."/>
            <person name="Samejima M."/>
            <person name="Schmutz J."/>
            <person name="Slot J.C."/>
            <person name="St John F."/>
            <person name="Stenlid J."/>
            <person name="Sun H."/>
            <person name="Sun S."/>
            <person name="Syed K."/>
            <person name="Tsang A."/>
            <person name="Wiebenga A."/>
            <person name="Young D."/>
            <person name="Pisabarro A."/>
            <person name="Eastwood D.C."/>
            <person name="Martin F."/>
            <person name="Cullen D."/>
            <person name="Grigoriev I.V."/>
            <person name="Hibbett D.S."/>
        </authorList>
    </citation>
    <scope>NUCLEOTIDE SEQUENCE</scope>
    <source>
        <strain evidence="2">FP-58527</strain>
    </source>
</reference>
<evidence type="ECO:0000313" key="2">
    <source>
        <dbReference type="Proteomes" id="UP000015241"/>
    </source>
</evidence>
<accession>S8FEY1</accession>
<proteinExistence type="predicted"/>
<dbReference type="InParanoid" id="S8FEY1"/>
<gene>
    <name evidence="1" type="ORF">FOMPIDRAFT_92564</name>
</gene>
<name>S8FEY1_FOMSC</name>
<evidence type="ECO:0000313" key="1">
    <source>
        <dbReference type="EMBL" id="EPS96969.1"/>
    </source>
</evidence>
<dbReference type="Proteomes" id="UP000015241">
    <property type="component" value="Unassembled WGS sequence"/>
</dbReference>
<keyword evidence="2" id="KW-1185">Reference proteome</keyword>
<sequence>MESVLLSFDLTELPQACTCAGEFLAQITVDPAGADGALAVGKGMAPSSGIGLHGLGNGHNSGEGANEYI</sequence>
<organism evidence="1 2">
    <name type="scientific">Fomitopsis schrenkii</name>
    <name type="common">Brown rot fungus</name>
    <dbReference type="NCBI Taxonomy" id="2126942"/>
    <lineage>
        <taxon>Eukaryota</taxon>
        <taxon>Fungi</taxon>
        <taxon>Dikarya</taxon>
        <taxon>Basidiomycota</taxon>
        <taxon>Agaricomycotina</taxon>
        <taxon>Agaricomycetes</taxon>
        <taxon>Polyporales</taxon>
        <taxon>Fomitopsis</taxon>
    </lineage>
</organism>